<evidence type="ECO:0000256" key="3">
    <source>
        <dbReference type="ARBA" id="ARBA00022512"/>
    </source>
</evidence>
<protein>
    <recommendedName>
        <fullName evidence="6">Hydrophobin</fullName>
    </recommendedName>
</protein>
<dbReference type="GO" id="GO:0009277">
    <property type="term" value="C:fungal-type cell wall"/>
    <property type="evidence" value="ECO:0007669"/>
    <property type="project" value="InterPro"/>
</dbReference>
<evidence type="ECO:0000313" key="7">
    <source>
        <dbReference type="EMBL" id="OCH87975.1"/>
    </source>
</evidence>
<reference evidence="7 8" key="1">
    <citation type="submission" date="2016-07" db="EMBL/GenBank/DDBJ databases">
        <title>Draft genome of the white-rot fungus Obba rivulosa 3A-2.</title>
        <authorList>
            <consortium name="DOE Joint Genome Institute"/>
            <person name="Miettinen O."/>
            <person name="Riley R."/>
            <person name="Acob R."/>
            <person name="Barry K."/>
            <person name="Cullen D."/>
            <person name="De Vries R."/>
            <person name="Hainaut M."/>
            <person name="Hatakka A."/>
            <person name="Henrissat B."/>
            <person name="Hilden K."/>
            <person name="Kuo R."/>
            <person name="Labutti K."/>
            <person name="Lipzen A."/>
            <person name="Makela M.R."/>
            <person name="Sandor L."/>
            <person name="Spatafora J.W."/>
            <person name="Grigoriev I.V."/>
            <person name="Hibbett D.S."/>
        </authorList>
    </citation>
    <scope>NUCLEOTIDE SEQUENCE [LARGE SCALE GENOMIC DNA]</scope>
    <source>
        <strain evidence="7 8">3A-2</strain>
    </source>
</reference>
<keyword evidence="5 6" id="KW-1015">Disulfide bond</keyword>
<gene>
    <name evidence="7" type="ORF">OBBRIDRAFT_836933</name>
</gene>
<evidence type="ECO:0000256" key="5">
    <source>
        <dbReference type="ARBA" id="ARBA00023157"/>
    </source>
</evidence>
<comment type="similarity">
    <text evidence="2 6">Belongs to the fungal hydrophobin family.</text>
</comment>
<dbReference type="OrthoDB" id="4225815at2759"/>
<dbReference type="AlphaFoldDB" id="A0A8E2AYV1"/>
<keyword evidence="3 6" id="KW-0134">Cell wall</keyword>
<proteinExistence type="inferred from homology"/>
<dbReference type="Proteomes" id="UP000250043">
    <property type="component" value="Unassembled WGS sequence"/>
</dbReference>
<evidence type="ECO:0000256" key="6">
    <source>
        <dbReference type="RuleBase" id="RU365009"/>
    </source>
</evidence>
<accession>A0A8E2AYV1</accession>
<evidence type="ECO:0000313" key="8">
    <source>
        <dbReference type="Proteomes" id="UP000250043"/>
    </source>
</evidence>
<keyword evidence="6" id="KW-0732">Signal</keyword>
<keyword evidence="4 6" id="KW-0964">Secreted</keyword>
<keyword evidence="8" id="KW-1185">Reference proteome</keyword>
<dbReference type="SMART" id="SM00075">
    <property type="entry name" value="HYDRO"/>
    <property type="match status" value="1"/>
</dbReference>
<feature type="chain" id="PRO_5034995013" description="Hydrophobin" evidence="6">
    <location>
        <begin position="22"/>
        <end position="112"/>
    </location>
</feature>
<dbReference type="EMBL" id="KV722466">
    <property type="protein sequence ID" value="OCH87975.1"/>
    <property type="molecule type" value="Genomic_DNA"/>
</dbReference>
<evidence type="ECO:0000256" key="1">
    <source>
        <dbReference type="ARBA" id="ARBA00004191"/>
    </source>
</evidence>
<feature type="signal peptide" evidence="6">
    <location>
        <begin position="1"/>
        <end position="21"/>
    </location>
</feature>
<name>A0A8E2AYV1_9APHY</name>
<dbReference type="Pfam" id="PF01185">
    <property type="entry name" value="Hydrophobin"/>
    <property type="match status" value="1"/>
</dbReference>
<organism evidence="7 8">
    <name type="scientific">Obba rivulosa</name>
    <dbReference type="NCBI Taxonomy" id="1052685"/>
    <lineage>
        <taxon>Eukaryota</taxon>
        <taxon>Fungi</taxon>
        <taxon>Dikarya</taxon>
        <taxon>Basidiomycota</taxon>
        <taxon>Agaricomycotina</taxon>
        <taxon>Agaricomycetes</taxon>
        <taxon>Polyporales</taxon>
        <taxon>Gelatoporiaceae</taxon>
        <taxon>Obba</taxon>
    </lineage>
</organism>
<sequence>MFALKTAFAAAAALLALSAVAIPYPQDGSSQCNTDSIQCCDATASGNSTYMRTVGKALKMNIDESKMYATGCSSYNPVNVGGGTTCQAIPVCCEDNTFGLIGVGCAAIPVTV</sequence>
<dbReference type="InterPro" id="IPR001338">
    <property type="entry name" value="Class_I_Hydrophobin"/>
</dbReference>
<dbReference type="GO" id="GO:0005199">
    <property type="term" value="F:structural constituent of cell wall"/>
    <property type="evidence" value="ECO:0007669"/>
    <property type="project" value="InterPro"/>
</dbReference>
<dbReference type="CDD" id="cd23507">
    <property type="entry name" value="hydrophobin_I"/>
    <property type="match status" value="1"/>
</dbReference>
<comment type="subcellular location">
    <subcellularLocation>
        <location evidence="1 6">Secreted</location>
        <location evidence="1 6">Cell wall</location>
    </subcellularLocation>
</comment>
<evidence type="ECO:0000256" key="4">
    <source>
        <dbReference type="ARBA" id="ARBA00022525"/>
    </source>
</evidence>
<evidence type="ECO:0000256" key="2">
    <source>
        <dbReference type="ARBA" id="ARBA00010446"/>
    </source>
</evidence>